<dbReference type="EMBL" id="NGJU01000008">
    <property type="protein sequence ID" value="RST96075.1"/>
    <property type="molecule type" value="Genomic_DNA"/>
</dbReference>
<name>A0A429ZQY3_9ENTE</name>
<dbReference type="InterPro" id="IPR010298">
    <property type="entry name" value="YacP-like"/>
</dbReference>
<evidence type="ECO:0000313" key="1">
    <source>
        <dbReference type="EMBL" id="RST96075.1"/>
    </source>
</evidence>
<accession>A0A429ZQY3</accession>
<protein>
    <submittedName>
        <fullName evidence="1">DNA-binding protein</fullName>
    </submittedName>
</protein>
<dbReference type="AlphaFoldDB" id="A0A429ZQY3"/>
<dbReference type="Pfam" id="PF05991">
    <property type="entry name" value="NYN_YacP"/>
    <property type="match status" value="1"/>
</dbReference>
<dbReference type="GO" id="GO:0003677">
    <property type="term" value="F:DNA binding"/>
    <property type="evidence" value="ECO:0007669"/>
    <property type="project" value="UniProtKB-KW"/>
</dbReference>
<evidence type="ECO:0000313" key="2">
    <source>
        <dbReference type="Proteomes" id="UP000287239"/>
    </source>
</evidence>
<reference evidence="1 2" key="1">
    <citation type="submission" date="2017-05" db="EMBL/GenBank/DDBJ databases">
        <title>Vagococcus spp. assemblies.</title>
        <authorList>
            <person name="Gulvik C.A."/>
        </authorList>
    </citation>
    <scope>NUCLEOTIDE SEQUENCE [LARGE SCALE GENOMIC DNA]</scope>
    <source>
        <strain evidence="1 2">NCFB 2777</strain>
    </source>
</reference>
<comment type="caution">
    <text evidence="1">The sequence shown here is derived from an EMBL/GenBank/DDBJ whole genome shotgun (WGS) entry which is preliminary data.</text>
</comment>
<dbReference type="Proteomes" id="UP000287239">
    <property type="component" value="Unassembled WGS sequence"/>
</dbReference>
<keyword evidence="1" id="KW-0238">DNA-binding</keyword>
<organism evidence="1 2">
    <name type="scientific">Vagococcus salmoninarum</name>
    <dbReference type="NCBI Taxonomy" id="2739"/>
    <lineage>
        <taxon>Bacteria</taxon>
        <taxon>Bacillati</taxon>
        <taxon>Bacillota</taxon>
        <taxon>Bacilli</taxon>
        <taxon>Lactobacillales</taxon>
        <taxon>Enterococcaceae</taxon>
        <taxon>Vagococcus</taxon>
    </lineage>
</organism>
<gene>
    <name evidence="1" type="ORF">CBF35_06655</name>
</gene>
<dbReference type="OrthoDB" id="9792160at2"/>
<keyword evidence="2" id="KW-1185">Reference proteome</keyword>
<proteinExistence type="predicted"/>
<dbReference type="PANTHER" id="PTHR34547">
    <property type="entry name" value="YACP-LIKE NYN DOMAIN PROTEIN"/>
    <property type="match status" value="1"/>
</dbReference>
<sequence length="174" mass="20315">MKRQILLVDGYNMIGAWPELVKLKNQEKLEASRDLLLFKLSNYAKYEGIEVTVVFDAQFVPGVQQEYKKFDLKVVFTKKEETADSYIERETSAKMSRLTQVTVATSDLAEQWLVFSKGALRKSANELWKDIQLTKMKIKQDTLDFKYQNYRRSGTWNLNQLTELETLLNDLSDQ</sequence>
<dbReference type="RefSeq" id="WP_126779356.1">
    <property type="nucleotide sequence ID" value="NZ_CAUQJP010000038.1"/>
</dbReference>
<dbReference type="GeneID" id="98568044"/>
<dbReference type="PANTHER" id="PTHR34547:SF1">
    <property type="entry name" value="YACP-LIKE NYN DOMAIN PROTEIN"/>
    <property type="match status" value="1"/>
</dbReference>
<dbReference type="CDD" id="cd10912">
    <property type="entry name" value="PIN_YacP-like"/>
    <property type="match status" value="1"/>
</dbReference>